<dbReference type="RefSeq" id="WP_279296661.1">
    <property type="nucleotide sequence ID" value="NZ_JAOTIF010000004.1"/>
</dbReference>
<accession>A0A9X2XV32</accession>
<evidence type="ECO:0000313" key="2">
    <source>
        <dbReference type="Proteomes" id="UP001155483"/>
    </source>
</evidence>
<comment type="caution">
    <text evidence="1">The sequence shown here is derived from an EMBL/GenBank/DDBJ whole genome shotgun (WGS) entry which is preliminary data.</text>
</comment>
<dbReference type="Proteomes" id="UP001155483">
    <property type="component" value="Unassembled WGS sequence"/>
</dbReference>
<reference evidence="1" key="2">
    <citation type="submission" date="2023-04" db="EMBL/GenBank/DDBJ databases">
        <title>Paracnuella aquatica gen. nov., sp. nov., a member of the family Chitinophagaceae isolated from a hot spring.</title>
        <authorList>
            <person name="Wang C."/>
        </authorList>
    </citation>
    <scope>NUCLEOTIDE SEQUENCE</scope>
    <source>
        <strain evidence="1">LB-8</strain>
    </source>
</reference>
<dbReference type="PROSITE" id="PS51257">
    <property type="entry name" value="PROKAR_LIPOPROTEIN"/>
    <property type="match status" value="1"/>
</dbReference>
<dbReference type="Gene3D" id="2.180.10.10">
    <property type="entry name" value="RHS repeat-associated core"/>
    <property type="match status" value="1"/>
</dbReference>
<reference evidence="1" key="1">
    <citation type="submission" date="2022-09" db="EMBL/GenBank/DDBJ databases">
        <authorList>
            <person name="Yuan C."/>
            <person name="Ke Z."/>
        </authorList>
    </citation>
    <scope>NUCLEOTIDE SEQUENCE</scope>
    <source>
        <strain evidence="1">LB-8</strain>
    </source>
</reference>
<dbReference type="EMBL" id="JAOTIF010000004">
    <property type="protein sequence ID" value="MCU7549220.1"/>
    <property type="molecule type" value="Genomic_DNA"/>
</dbReference>
<gene>
    <name evidence="1" type="ORF">OCK74_08840</name>
</gene>
<protein>
    <submittedName>
        <fullName evidence="1">Uncharacterized protein</fullName>
    </submittedName>
</protein>
<proteinExistence type="predicted"/>
<keyword evidence="2" id="KW-1185">Reference proteome</keyword>
<evidence type="ECO:0000313" key="1">
    <source>
        <dbReference type="EMBL" id="MCU7549220.1"/>
    </source>
</evidence>
<organism evidence="1 2">
    <name type="scientific">Paraflavisolibacter caeni</name>
    <dbReference type="NCBI Taxonomy" id="2982496"/>
    <lineage>
        <taxon>Bacteria</taxon>
        <taxon>Pseudomonadati</taxon>
        <taxon>Bacteroidota</taxon>
        <taxon>Chitinophagia</taxon>
        <taxon>Chitinophagales</taxon>
        <taxon>Chitinophagaceae</taxon>
        <taxon>Paraflavisolibacter</taxon>
    </lineage>
</organism>
<name>A0A9X2XV32_9BACT</name>
<dbReference type="AlphaFoldDB" id="A0A9X2XV32"/>
<sequence>MKKLLFLFIVTSIIQSCKESKKDFTSVKWVQFDLDNRGEIISKGDTIAIEYYSEGILLRKVTYDSADHKRRIKKEAEYNSHGKETAYSFQIDNTLADRTEILRDTNGNIVKLKMYDLRPGSDTSTLIYKNSYKADTIVLKSEVWDKEFNSLKMILEYDYDSNNRLTAMRTFMIVDTTKTLQSREKYEYDLHGNKTQEIVENPIASTVVKKVYKYDLGNNLLSESLFDGERLVYNIKYSYENGLKKEAIQVRGLEKNKIKFIYE</sequence>